<comment type="caution">
    <text evidence="17">The sequence shown here is derived from an EMBL/GenBank/DDBJ whole genome shotgun (WGS) entry which is preliminary data.</text>
</comment>
<evidence type="ECO:0000256" key="11">
    <source>
        <dbReference type="ARBA" id="ARBA00022989"/>
    </source>
</evidence>
<feature type="domain" description="Penicillin-binding protein dimerisation" evidence="16">
    <location>
        <begin position="65"/>
        <end position="240"/>
    </location>
</feature>
<keyword evidence="12 14" id="KW-0472">Membrane</keyword>
<dbReference type="InterPro" id="IPR017790">
    <property type="entry name" value="Penicillin-binding_protein_2"/>
</dbReference>
<feature type="binding site" evidence="14">
    <location>
        <position position="354"/>
    </location>
    <ligand>
        <name>Zn(2+)</name>
        <dbReference type="ChEBI" id="CHEBI:29105"/>
    </ligand>
</feature>
<evidence type="ECO:0000256" key="7">
    <source>
        <dbReference type="ARBA" id="ARBA00022692"/>
    </source>
</evidence>
<feature type="binding site" evidence="14">
    <location>
        <position position="369"/>
    </location>
    <ligand>
        <name>Zn(2+)</name>
        <dbReference type="ChEBI" id="CHEBI:29105"/>
    </ligand>
</feature>
<reference evidence="17 20" key="1">
    <citation type="submission" date="2018-01" db="EMBL/GenBank/DDBJ databases">
        <authorList>
            <person name="Paulsen S."/>
            <person name="Gram L.K."/>
        </authorList>
    </citation>
    <scope>NUCLEOTIDE SEQUENCE [LARGE SCALE GENOMIC DNA]</scope>
    <source>
        <strain evidence="17 20">S3790</strain>
        <strain evidence="18">S3895</strain>
    </source>
</reference>
<evidence type="ECO:0000259" key="15">
    <source>
        <dbReference type="Pfam" id="PF00905"/>
    </source>
</evidence>
<evidence type="ECO:0000313" key="20">
    <source>
        <dbReference type="Proteomes" id="UP000307217"/>
    </source>
</evidence>
<evidence type="ECO:0000256" key="6">
    <source>
        <dbReference type="ARBA" id="ARBA00022670"/>
    </source>
</evidence>
<dbReference type="GO" id="GO:0005886">
    <property type="term" value="C:plasma membrane"/>
    <property type="evidence" value="ECO:0007669"/>
    <property type="project" value="UniProtKB-SubCell"/>
</dbReference>
<dbReference type="Gene3D" id="3.30.1390.30">
    <property type="entry name" value="Penicillin-binding protein 2a, domain 3"/>
    <property type="match status" value="1"/>
</dbReference>
<dbReference type="GO" id="GO:0008360">
    <property type="term" value="P:regulation of cell shape"/>
    <property type="evidence" value="ECO:0007669"/>
    <property type="project" value="UniProtKB-KW"/>
</dbReference>
<dbReference type="Pfam" id="PF03717">
    <property type="entry name" value="PBP_dimer"/>
    <property type="match status" value="1"/>
</dbReference>
<dbReference type="PANTHER" id="PTHR30627:SF2">
    <property type="entry name" value="PEPTIDOGLYCAN D,D-TRANSPEPTIDASE MRDA"/>
    <property type="match status" value="1"/>
</dbReference>
<dbReference type="EMBL" id="PNBW01000019">
    <property type="protein sequence ID" value="TMO77706.1"/>
    <property type="molecule type" value="Genomic_DNA"/>
</dbReference>
<comment type="subcellular location">
    <subcellularLocation>
        <location evidence="14">Cell inner membrane</location>
        <topology evidence="14">Single-pass membrane protein</topology>
    </subcellularLocation>
    <subcellularLocation>
        <location evidence="2">Cell membrane</location>
    </subcellularLocation>
    <subcellularLocation>
        <location evidence="1">Membrane</location>
        <topology evidence="1">Single-pass membrane protein</topology>
    </subcellularLocation>
</comment>
<dbReference type="SUPFAM" id="SSF56601">
    <property type="entry name" value="beta-lactamase/transpeptidase-like"/>
    <property type="match status" value="1"/>
</dbReference>
<keyword evidence="10 14" id="KW-0573">Peptidoglycan synthesis</keyword>
<dbReference type="PANTHER" id="PTHR30627">
    <property type="entry name" value="PEPTIDOGLYCAN D,D-TRANSPEPTIDASE"/>
    <property type="match status" value="1"/>
</dbReference>
<evidence type="ECO:0000313" key="19">
    <source>
        <dbReference type="Proteomes" id="UP000307164"/>
    </source>
</evidence>
<dbReference type="EC" id="3.4.16.4" evidence="14"/>
<sequence>MLKKRPTIRDHSAEANLFARRAFVGFIFVVLLIGMLIMNVYHLQVKEYDKYQTRSNENRIKLIPVAPNRGLIYDRNGVLLAENRPVYNLEVVPEDVDDLEQNLADVSQLLNISDIQQNEFLENIRKQRRFKSQVLKARLNEQEVAIFSVNQHKFPGFSIEARLARHYPFGDTLTHALGYVARLNKKELSELESANLATNYRATHDYGKLGIEKFYERLLHGTVGSQRVEVNNRGRIIRTLNTITPTPGEDLVLTLDVGLQQIAQHALKDARGAIVVMDPKDGGILALYSNPSYDPNLFVHGISGQNYRKLLNPDRPLINRATQGSYAPASTVKPHLAILGLEEGIVTEQTKVWDPGFFQIPNVKHKWRDWKRWGHGHVDVYQAIEESCDTYYYRIAYRAGITKISNFMAQFGFGDLSGIDIHEETSAIMPTVEWKKERFKENWWPGDTISVGIGQGYWTATPIQIANAVTILVNKGVHRQPHLVQVTKQDNDINQLFTEEKKPVELKNPNHWRIALKAMHNTVSKTTGTAHKAFKGVDYDPAGKTGTAQVVSIAQGEKYDASKLNERHRDNAIYTGFAPYDDPRIVVAVVVENQGAGSSVAAPVARQLMDYYFSAYPLDKTVNDTSEL</sequence>
<evidence type="ECO:0000256" key="13">
    <source>
        <dbReference type="ARBA" id="ARBA00023316"/>
    </source>
</evidence>
<protein>
    <recommendedName>
        <fullName evidence="14">Peptidoglycan D,D-transpeptidase MrdA</fullName>
        <ecNumber evidence="14">3.4.16.4</ecNumber>
    </recommendedName>
    <alternativeName>
        <fullName evidence="14">Penicillin-binding protein 2</fullName>
        <shortName evidence="14">PBP-2</shortName>
    </alternativeName>
</protein>
<evidence type="ECO:0000313" key="17">
    <source>
        <dbReference type="EMBL" id="TMO70427.1"/>
    </source>
</evidence>
<evidence type="ECO:0000256" key="9">
    <source>
        <dbReference type="ARBA" id="ARBA00022960"/>
    </source>
</evidence>
<reference evidence="17" key="3">
    <citation type="submission" date="2019-09" db="EMBL/GenBank/DDBJ databases">
        <title>Co-occurence of chitin degradation, pigmentation and bioactivity in marine Pseudoalteromonas.</title>
        <authorList>
            <person name="Sonnenschein E.C."/>
            <person name="Bech P.K."/>
        </authorList>
    </citation>
    <scope>NUCLEOTIDE SEQUENCE</scope>
    <source>
        <strain evidence="17">S3790</strain>
        <strain evidence="19">S3895</strain>
    </source>
</reference>
<comment type="similarity">
    <text evidence="14">Belongs to the transpeptidase family. MrdA subfamily.</text>
</comment>
<keyword evidence="7 14" id="KW-0812">Transmembrane</keyword>
<comment type="function">
    <text evidence="14">Catalyzes cross-linking of the peptidoglycan cell wall.</text>
</comment>
<dbReference type="InterPro" id="IPR050515">
    <property type="entry name" value="Beta-lactam/transpept"/>
</dbReference>
<keyword evidence="11 14" id="KW-1133">Transmembrane helix</keyword>
<gene>
    <name evidence="14 17" type="primary">mrdA</name>
    <name evidence="17" type="ORF">CWC19_01005</name>
    <name evidence="18" type="ORF">CWC20_03725</name>
</gene>
<proteinExistence type="inferred from homology"/>
<dbReference type="AlphaFoldDB" id="A0A5S3VDP2"/>
<evidence type="ECO:0000256" key="10">
    <source>
        <dbReference type="ARBA" id="ARBA00022984"/>
    </source>
</evidence>
<keyword evidence="13 14" id="KW-0961">Cell wall biogenesis/degradation</keyword>
<evidence type="ECO:0000256" key="8">
    <source>
        <dbReference type="ARBA" id="ARBA00022801"/>
    </source>
</evidence>
<dbReference type="InterPro" id="IPR012338">
    <property type="entry name" value="Beta-lactam/transpept-like"/>
</dbReference>
<dbReference type="GO" id="GO:0071555">
    <property type="term" value="P:cell wall organization"/>
    <property type="evidence" value="ECO:0007669"/>
    <property type="project" value="UniProtKB-KW"/>
</dbReference>
<keyword evidence="5 14" id="KW-0121">Carboxypeptidase</keyword>
<dbReference type="EMBL" id="PNBX01000003">
    <property type="protein sequence ID" value="TMO70427.1"/>
    <property type="molecule type" value="Genomic_DNA"/>
</dbReference>
<dbReference type="GO" id="GO:0006508">
    <property type="term" value="P:proteolysis"/>
    <property type="evidence" value="ECO:0007669"/>
    <property type="project" value="UniProtKB-KW"/>
</dbReference>
<evidence type="ECO:0000256" key="14">
    <source>
        <dbReference type="HAMAP-Rule" id="MF_02081"/>
    </source>
</evidence>
<dbReference type="Gene3D" id="3.40.710.10">
    <property type="entry name" value="DD-peptidase/beta-lactamase superfamily"/>
    <property type="match status" value="1"/>
</dbReference>
<evidence type="ECO:0000256" key="2">
    <source>
        <dbReference type="ARBA" id="ARBA00004236"/>
    </source>
</evidence>
<feature type="active site" description="Acyl-ester intermediate" evidence="14">
    <location>
        <position position="330"/>
    </location>
</feature>
<keyword evidence="14" id="KW-0479">Metal-binding</keyword>
<keyword evidence="8 14" id="KW-0378">Hydrolase</keyword>
<dbReference type="GO" id="GO:0009002">
    <property type="term" value="F:serine-type D-Ala-D-Ala carboxypeptidase activity"/>
    <property type="evidence" value="ECO:0007669"/>
    <property type="project" value="UniProtKB-UniRule"/>
</dbReference>
<dbReference type="GO" id="GO:0008270">
    <property type="term" value="F:zinc ion binding"/>
    <property type="evidence" value="ECO:0007669"/>
    <property type="project" value="UniProtKB-UniRule"/>
</dbReference>
<dbReference type="InterPro" id="IPR001460">
    <property type="entry name" value="PCN-bd_Tpept"/>
</dbReference>
<evidence type="ECO:0000256" key="5">
    <source>
        <dbReference type="ARBA" id="ARBA00022645"/>
    </source>
</evidence>
<organism evidence="17 20">
    <name type="scientific">Pseudoalteromonas aurantia</name>
    <dbReference type="NCBI Taxonomy" id="43654"/>
    <lineage>
        <taxon>Bacteria</taxon>
        <taxon>Pseudomonadati</taxon>
        <taxon>Pseudomonadota</taxon>
        <taxon>Gammaproteobacteria</taxon>
        <taxon>Alteromonadales</taxon>
        <taxon>Pseudoalteromonadaceae</taxon>
        <taxon>Pseudoalteromonas</taxon>
    </lineage>
</organism>
<keyword evidence="14" id="KW-0862">Zinc</keyword>
<dbReference type="GO" id="GO:0009252">
    <property type="term" value="P:peptidoglycan biosynthetic process"/>
    <property type="evidence" value="ECO:0007669"/>
    <property type="project" value="UniProtKB-UniRule"/>
</dbReference>
<accession>A0A5S3VDP2</accession>
<dbReference type="HAMAP" id="MF_02081">
    <property type="entry name" value="MrdA_transpept"/>
    <property type="match status" value="1"/>
</dbReference>
<dbReference type="InterPro" id="IPR005311">
    <property type="entry name" value="PBP_dimer"/>
</dbReference>
<keyword evidence="6 14" id="KW-0645">Protease</keyword>
<dbReference type="Pfam" id="PF00905">
    <property type="entry name" value="Transpeptidase"/>
    <property type="match status" value="1"/>
</dbReference>
<evidence type="ECO:0000256" key="4">
    <source>
        <dbReference type="ARBA" id="ARBA00022519"/>
    </source>
</evidence>
<keyword evidence="3 14" id="KW-1003">Cell membrane</keyword>
<feature type="transmembrane region" description="Helical" evidence="14">
    <location>
        <begin position="21"/>
        <end position="41"/>
    </location>
</feature>
<feature type="binding site" evidence="14">
    <location>
        <position position="375"/>
    </location>
    <ligand>
        <name>Zn(2+)</name>
        <dbReference type="ChEBI" id="CHEBI:29105"/>
    </ligand>
</feature>
<evidence type="ECO:0000256" key="1">
    <source>
        <dbReference type="ARBA" id="ARBA00004167"/>
    </source>
</evidence>
<evidence type="ECO:0000256" key="3">
    <source>
        <dbReference type="ARBA" id="ARBA00022475"/>
    </source>
</evidence>
<dbReference type="Proteomes" id="UP000307217">
    <property type="component" value="Unassembled WGS sequence"/>
</dbReference>
<keyword evidence="19" id="KW-1185">Reference proteome</keyword>
<dbReference type="OrthoDB" id="9766847at2"/>
<evidence type="ECO:0000313" key="18">
    <source>
        <dbReference type="EMBL" id="TMO77706.1"/>
    </source>
</evidence>
<comment type="pathway">
    <text evidence="14">Cell wall biogenesis; peptidoglycan biosynthesis.</text>
</comment>
<dbReference type="NCBIfam" id="TIGR03423">
    <property type="entry name" value="pbp2_mrdA"/>
    <property type="match status" value="1"/>
</dbReference>
<keyword evidence="9 14" id="KW-0133">Cell shape</keyword>
<dbReference type="Proteomes" id="UP000307164">
    <property type="component" value="Unassembled WGS sequence"/>
</dbReference>
<keyword evidence="4 14" id="KW-0997">Cell inner membrane</keyword>
<evidence type="ECO:0000256" key="12">
    <source>
        <dbReference type="ARBA" id="ARBA00023136"/>
    </source>
</evidence>
<reference evidence="20" key="2">
    <citation type="submission" date="2019-06" db="EMBL/GenBank/DDBJ databases">
        <title>Co-occurence of chitin degradation, pigmentation and bioactivity in marine Pseudoalteromonas.</title>
        <authorList>
            <person name="Sonnenschein E.C."/>
            <person name="Bech P.K."/>
        </authorList>
    </citation>
    <scope>NUCLEOTIDE SEQUENCE [LARGE SCALE GENOMIC DNA]</scope>
    <source>
        <strain evidence="20">S3790</strain>
        <strain evidence="18">S3895</strain>
    </source>
</reference>
<dbReference type="Gene3D" id="3.90.1310.10">
    <property type="entry name" value="Penicillin-binding protein 2a (Domain 2)"/>
    <property type="match status" value="1"/>
</dbReference>
<dbReference type="GO" id="GO:0008658">
    <property type="term" value="F:penicillin binding"/>
    <property type="evidence" value="ECO:0007669"/>
    <property type="project" value="UniProtKB-UniRule"/>
</dbReference>
<comment type="cofactor">
    <cofactor evidence="14">
        <name>Zn(2+)</name>
        <dbReference type="ChEBI" id="CHEBI:29105"/>
    </cofactor>
    <text evidence="14">Binds one Zn(2+) ion per subunit.</text>
</comment>
<feature type="binding site" evidence="14">
    <location>
        <position position="388"/>
    </location>
    <ligand>
        <name>Zn(2+)</name>
        <dbReference type="ChEBI" id="CHEBI:29105"/>
    </ligand>
</feature>
<comment type="catalytic activity">
    <reaction evidence="14">
        <text>Preferential cleavage: (Ac)2-L-Lys-D-Ala-|-D-Ala. Also transpeptidation of peptidyl-alanyl moieties that are N-acyl substituents of D-alanine.</text>
        <dbReference type="EC" id="3.4.16.4"/>
    </reaction>
</comment>
<dbReference type="UniPathway" id="UPA00219"/>
<feature type="domain" description="Penicillin-binding protein transpeptidase" evidence="15">
    <location>
        <begin position="272"/>
        <end position="610"/>
    </location>
</feature>
<dbReference type="RefSeq" id="WP_138589579.1">
    <property type="nucleotide sequence ID" value="NZ_PNBW01000019.1"/>
</dbReference>
<dbReference type="SUPFAM" id="SSF56519">
    <property type="entry name" value="Penicillin binding protein dimerisation domain"/>
    <property type="match status" value="1"/>
</dbReference>
<evidence type="ECO:0000259" key="16">
    <source>
        <dbReference type="Pfam" id="PF03717"/>
    </source>
</evidence>
<dbReference type="InterPro" id="IPR036138">
    <property type="entry name" value="PBP_dimer_sf"/>
</dbReference>
<name>A0A5S3VDP2_9GAMM</name>
<dbReference type="GO" id="GO:0071972">
    <property type="term" value="F:peptidoglycan L,D-transpeptidase activity"/>
    <property type="evidence" value="ECO:0007669"/>
    <property type="project" value="TreeGrafter"/>
</dbReference>